<dbReference type="AlphaFoldDB" id="A0A8J5W132"/>
<keyword evidence="3" id="KW-1185">Reference proteome</keyword>
<accession>A0A8J5W132</accession>
<evidence type="ECO:0000313" key="3">
    <source>
        <dbReference type="Proteomes" id="UP000729402"/>
    </source>
</evidence>
<evidence type="ECO:0000313" key="2">
    <source>
        <dbReference type="EMBL" id="KAG8069078.1"/>
    </source>
</evidence>
<feature type="region of interest" description="Disordered" evidence="1">
    <location>
        <begin position="78"/>
        <end position="108"/>
    </location>
</feature>
<gene>
    <name evidence="2" type="ORF">GUJ93_ZPchr0005g14299</name>
</gene>
<dbReference type="Proteomes" id="UP000729402">
    <property type="component" value="Unassembled WGS sequence"/>
</dbReference>
<reference evidence="2" key="2">
    <citation type="submission" date="2021-02" db="EMBL/GenBank/DDBJ databases">
        <authorList>
            <person name="Kimball J.A."/>
            <person name="Haas M.W."/>
            <person name="Macchietto M."/>
            <person name="Kono T."/>
            <person name="Duquette J."/>
            <person name="Shao M."/>
        </authorList>
    </citation>
    <scope>NUCLEOTIDE SEQUENCE</scope>
    <source>
        <tissue evidence="2">Fresh leaf tissue</tissue>
    </source>
</reference>
<name>A0A8J5W132_ZIZPA</name>
<organism evidence="2 3">
    <name type="scientific">Zizania palustris</name>
    <name type="common">Northern wild rice</name>
    <dbReference type="NCBI Taxonomy" id="103762"/>
    <lineage>
        <taxon>Eukaryota</taxon>
        <taxon>Viridiplantae</taxon>
        <taxon>Streptophyta</taxon>
        <taxon>Embryophyta</taxon>
        <taxon>Tracheophyta</taxon>
        <taxon>Spermatophyta</taxon>
        <taxon>Magnoliopsida</taxon>
        <taxon>Liliopsida</taxon>
        <taxon>Poales</taxon>
        <taxon>Poaceae</taxon>
        <taxon>BOP clade</taxon>
        <taxon>Oryzoideae</taxon>
        <taxon>Oryzeae</taxon>
        <taxon>Zizaniinae</taxon>
        <taxon>Zizania</taxon>
    </lineage>
</organism>
<protein>
    <submittedName>
        <fullName evidence="2">Uncharacterized protein</fullName>
    </submittedName>
</protein>
<dbReference type="EMBL" id="JAAALK010000284">
    <property type="protein sequence ID" value="KAG8069078.1"/>
    <property type="molecule type" value="Genomic_DNA"/>
</dbReference>
<proteinExistence type="predicted"/>
<comment type="caution">
    <text evidence="2">The sequence shown here is derived from an EMBL/GenBank/DDBJ whole genome shotgun (WGS) entry which is preliminary data.</text>
</comment>
<sequence>MLEGLGFRRARESTSNTARRALPCKALGRAQSIARPLVAPNPSLFETLPPLAPPAVRRHFPPMLLARSARVAVDADNAPCTGLARPPSGEERCGRGSERWASSTGWRR</sequence>
<reference evidence="2" key="1">
    <citation type="journal article" date="2021" name="bioRxiv">
        <title>Whole Genome Assembly and Annotation of Northern Wild Rice, Zizania palustris L., Supports a Whole Genome Duplication in the Zizania Genus.</title>
        <authorList>
            <person name="Haas M."/>
            <person name="Kono T."/>
            <person name="Macchietto M."/>
            <person name="Millas R."/>
            <person name="McGilp L."/>
            <person name="Shao M."/>
            <person name="Duquette J."/>
            <person name="Hirsch C.N."/>
            <person name="Kimball J."/>
        </authorList>
    </citation>
    <scope>NUCLEOTIDE SEQUENCE</scope>
    <source>
        <tissue evidence="2">Fresh leaf tissue</tissue>
    </source>
</reference>
<evidence type="ECO:0000256" key="1">
    <source>
        <dbReference type="SAM" id="MobiDB-lite"/>
    </source>
</evidence>
<feature type="compositionally biased region" description="Basic and acidic residues" evidence="1">
    <location>
        <begin position="88"/>
        <end position="98"/>
    </location>
</feature>